<gene>
    <name evidence="5" type="ORF">LYB30171_00730</name>
</gene>
<name>A0ABM8UDJ5_9GAMM</name>
<dbReference type="InterPro" id="IPR029787">
    <property type="entry name" value="Nucleotide_cyclase"/>
</dbReference>
<evidence type="ECO:0000256" key="3">
    <source>
        <dbReference type="SAM" id="Phobius"/>
    </source>
</evidence>
<dbReference type="EMBL" id="OU015430">
    <property type="protein sequence ID" value="CAG4970409.1"/>
    <property type="molecule type" value="Genomic_DNA"/>
</dbReference>
<dbReference type="Gene3D" id="3.30.70.270">
    <property type="match status" value="1"/>
</dbReference>
<dbReference type="InterPro" id="IPR050469">
    <property type="entry name" value="Diguanylate_Cyclase"/>
</dbReference>
<feature type="transmembrane region" description="Helical" evidence="3">
    <location>
        <begin position="40"/>
        <end position="58"/>
    </location>
</feature>
<keyword evidence="3" id="KW-1133">Transmembrane helix</keyword>
<keyword evidence="6" id="KW-1185">Reference proteome</keyword>
<evidence type="ECO:0000256" key="1">
    <source>
        <dbReference type="ARBA" id="ARBA00012528"/>
    </source>
</evidence>
<protein>
    <recommendedName>
        <fullName evidence="1">diguanylate cyclase</fullName>
        <ecNumber evidence="1">2.7.7.65</ecNumber>
    </recommendedName>
</protein>
<dbReference type="CDD" id="cd01949">
    <property type="entry name" value="GGDEF"/>
    <property type="match status" value="1"/>
</dbReference>
<feature type="transmembrane region" description="Helical" evidence="3">
    <location>
        <begin position="126"/>
        <end position="145"/>
    </location>
</feature>
<evidence type="ECO:0000259" key="4">
    <source>
        <dbReference type="PROSITE" id="PS50887"/>
    </source>
</evidence>
<feature type="transmembrane region" description="Helical" evidence="3">
    <location>
        <begin position="152"/>
        <end position="174"/>
    </location>
</feature>
<reference evidence="5 6" key="1">
    <citation type="submission" date="2021-04" db="EMBL/GenBank/DDBJ databases">
        <authorList>
            <person name="Rodrigo-Torres L."/>
            <person name="Arahal R. D."/>
            <person name="Lucena T."/>
        </authorList>
    </citation>
    <scope>NUCLEOTIDE SEQUENCE [LARGE SCALE GENOMIC DNA]</scope>
    <source>
        <strain evidence="5 6">CECT 30171</strain>
    </source>
</reference>
<organism evidence="5 6">
    <name type="scientific">Novilysobacter luteus</name>
    <dbReference type="NCBI Taxonomy" id="2822368"/>
    <lineage>
        <taxon>Bacteria</taxon>
        <taxon>Pseudomonadati</taxon>
        <taxon>Pseudomonadota</taxon>
        <taxon>Gammaproteobacteria</taxon>
        <taxon>Lysobacterales</taxon>
        <taxon>Lysobacteraceae</taxon>
        <taxon>Novilysobacter</taxon>
    </lineage>
</organism>
<keyword evidence="3" id="KW-0812">Transmembrane</keyword>
<proteinExistence type="predicted"/>
<dbReference type="NCBIfam" id="TIGR00254">
    <property type="entry name" value="GGDEF"/>
    <property type="match status" value="1"/>
</dbReference>
<dbReference type="Proteomes" id="UP000680116">
    <property type="component" value="Chromosome"/>
</dbReference>
<comment type="catalytic activity">
    <reaction evidence="2">
        <text>2 GTP = 3',3'-c-di-GMP + 2 diphosphate</text>
        <dbReference type="Rhea" id="RHEA:24898"/>
        <dbReference type="ChEBI" id="CHEBI:33019"/>
        <dbReference type="ChEBI" id="CHEBI:37565"/>
        <dbReference type="ChEBI" id="CHEBI:58805"/>
        <dbReference type="EC" id="2.7.7.65"/>
    </reaction>
</comment>
<dbReference type="PANTHER" id="PTHR45138:SF9">
    <property type="entry name" value="DIGUANYLATE CYCLASE DGCM-RELATED"/>
    <property type="match status" value="1"/>
</dbReference>
<dbReference type="SMART" id="SM00267">
    <property type="entry name" value="GGDEF"/>
    <property type="match status" value="1"/>
</dbReference>
<feature type="transmembrane region" description="Helical" evidence="3">
    <location>
        <begin position="99"/>
        <end position="120"/>
    </location>
</feature>
<dbReference type="EC" id="2.7.7.65" evidence="1"/>
<dbReference type="PROSITE" id="PS50887">
    <property type="entry name" value="GGDEF"/>
    <property type="match status" value="1"/>
</dbReference>
<evidence type="ECO:0000313" key="6">
    <source>
        <dbReference type="Proteomes" id="UP000680116"/>
    </source>
</evidence>
<dbReference type="Pfam" id="PF00990">
    <property type="entry name" value="GGDEF"/>
    <property type="match status" value="1"/>
</dbReference>
<sequence length="386" mass="42275">MLRPDAGEVMESRSAREILAAVLARPDEVMLEVGAGGELLVARLRVVIAALLLVLPLANAVSGGTVRETLIGLGGAVFVNVFAQVWLQLARRRRRYRWLSFATVAFDVTATTAVLIVLAFAHLPAALNSMVVWGCYLLAIVLTALRGDGRTTLFAGALAVLQYGAIIAAVFAFADSPEHLLSSDYGAVTPGPQVQRVMLLVIATMITATVVYRMQRLVEMSGTDGLTRLPNRTWLLHRMPRLLEVASEEDGSLSLALIDLDHFSRINDEAGHHAGDRAIRHVVEVLKGMTERNERLVRLGGEEFVLVMPQPLGTAWERVDAIRRVLGQRPFDPERGNLEPLRLTFSAGVAASPHDGHDLSTLLRRADRRLKMAKREGRNRVIARDG</sequence>
<dbReference type="InterPro" id="IPR043128">
    <property type="entry name" value="Rev_trsase/Diguanyl_cyclase"/>
</dbReference>
<feature type="transmembrane region" description="Helical" evidence="3">
    <location>
        <begin position="194"/>
        <end position="212"/>
    </location>
</feature>
<keyword evidence="3" id="KW-0472">Membrane</keyword>
<dbReference type="SUPFAM" id="SSF55073">
    <property type="entry name" value="Nucleotide cyclase"/>
    <property type="match status" value="1"/>
</dbReference>
<dbReference type="PANTHER" id="PTHR45138">
    <property type="entry name" value="REGULATORY COMPONENTS OF SENSORY TRANSDUCTION SYSTEM"/>
    <property type="match status" value="1"/>
</dbReference>
<feature type="transmembrane region" description="Helical" evidence="3">
    <location>
        <begin position="70"/>
        <end position="87"/>
    </location>
</feature>
<feature type="domain" description="GGDEF" evidence="4">
    <location>
        <begin position="251"/>
        <end position="386"/>
    </location>
</feature>
<dbReference type="InterPro" id="IPR000160">
    <property type="entry name" value="GGDEF_dom"/>
</dbReference>
<evidence type="ECO:0000256" key="2">
    <source>
        <dbReference type="ARBA" id="ARBA00034247"/>
    </source>
</evidence>
<accession>A0ABM8UDJ5</accession>
<evidence type="ECO:0000313" key="5">
    <source>
        <dbReference type="EMBL" id="CAG4970409.1"/>
    </source>
</evidence>